<gene>
    <name evidence="1" type="ORF">MRATA1EN1_LOCUS24409</name>
</gene>
<organism evidence="1 2">
    <name type="scientific">Rangifer tarandus platyrhynchus</name>
    <name type="common">Svalbard reindeer</name>
    <dbReference type="NCBI Taxonomy" id="3082113"/>
    <lineage>
        <taxon>Eukaryota</taxon>
        <taxon>Metazoa</taxon>
        <taxon>Chordata</taxon>
        <taxon>Craniata</taxon>
        <taxon>Vertebrata</taxon>
        <taxon>Euteleostomi</taxon>
        <taxon>Mammalia</taxon>
        <taxon>Eutheria</taxon>
        <taxon>Laurasiatheria</taxon>
        <taxon>Artiodactyla</taxon>
        <taxon>Ruminantia</taxon>
        <taxon>Pecora</taxon>
        <taxon>Cervidae</taxon>
        <taxon>Odocoileinae</taxon>
        <taxon>Rangifer</taxon>
    </lineage>
</organism>
<evidence type="ECO:0000313" key="1">
    <source>
        <dbReference type="EMBL" id="CAI9175447.1"/>
    </source>
</evidence>
<protein>
    <submittedName>
        <fullName evidence="1">Uncharacterized protein</fullName>
    </submittedName>
</protein>
<sequence>MEHKRVLPLVSALSGGEQSPVQVRKRFDCSWEALTVLVTDPRSVEEVPAERRFLLLAWSAGASAESMLSGQCFPQSLRQLILSSSSLSVNCSQEEKYFKHL</sequence>
<name>A0ABN8ZNE7_RANTA</name>
<reference evidence="1" key="1">
    <citation type="submission" date="2023-04" db="EMBL/GenBank/DDBJ databases">
        <authorList>
            <consortium name="ELIXIR-Norway"/>
        </authorList>
    </citation>
    <scope>NUCLEOTIDE SEQUENCE [LARGE SCALE GENOMIC DNA]</scope>
</reference>
<accession>A0ABN8ZNE7</accession>
<evidence type="ECO:0000313" key="2">
    <source>
        <dbReference type="Proteomes" id="UP001176941"/>
    </source>
</evidence>
<dbReference type="Proteomes" id="UP001176941">
    <property type="component" value="Chromosome 5"/>
</dbReference>
<proteinExistence type="predicted"/>
<keyword evidence="2" id="KW-1185">Reference proteome</keyword>
<dbReference type="EMBL" id="OX459941">
    <property type="protein sequence ID" value="CAI9175447.1"/>
    <property type="molecule type" value="Genomic_DNA"/>
</dbReference>